<evidence type="ECO:0000313" key="1">
    <source>
        <dbReference type="EMBL" id="CAB3242786.1"/>
    </source>
</evidence>
<protein>
    <submittedName>
        <fullName evidence="2">Uncharacterized protein</fullName>
    </submittedName>
</protein>
<comment type="caution">
    <text evidence="2">The sequence shown here is derived from an EMBL/GenBank/DDBJ whole genome shotgun (WGS) entry which is preliminary data.</text>
</comment>
<dbReference type="EMBL" id="CADEBD010000314">
    <property type="protein sequence ID" value="CAB3242786.1"/>
    <property type="molecule type" value="Genomic_DNA"/>
</dbReference>
<evidence type="ECO:0000313" key="3">
    <source>
        <dbReference type="Proteomes" id="UP000494106"/>
    </source>
</evidence>
<proteinExistence type="predicted"/>
<sequence length="136" mass="14606">MQIGSSPNVSSSRKRIVYKPSTWRIHQFEIWSGDLLCKAVALRVQGALLLWLGGAGAAQLSEIALGMPAPSNDGNRDALSTTLIGADGTAAAMARRLSAALERPVYVCSGVTFDRFTMPLIERGLVAEIKSRPECF</sequence>
<accession>A0A8S1B043</accession>
<dbReference type="Proteomes" id="UP000494106">
    <property type="component" value="Unassembled WGS sequence"/>
</dbReference>
<dbReference type="Proteomes" id="UP000494256">
    <property type="component" value="Unassembled WGS sequence"/>
</dbReference>
<dbReference type="GO" id="GO:0043248">
    <property type="term" value="P:proteasome assembly"/>
    <property type="evidence" value="ECO:0007669"/>
    <property type="project" value="InterPro"/>
</dbReference>
<name>A0A8S1B043_ARCPL</name>
<keyword evidence="3" id="KW-1185">Reference proteome</keyword>
<dbReference type="OrthoDB" id="368507at2759"/>
<dbReference type="Pfam" id="PF16093">
    <property type="entry name" value="PAC4"/>
    <property type="match status" value="1"/>
</dbReference>
<evidence type="ECO:0000313" key="2">
    <source>
        <dbReference type="EMBL" id="CAB3250979.1"/>
    </source>
</evidence>
<evidence type="ECO:0000313" key="4">
    <source>
        <dbReference type="Proteomes" id="UP000494256"/>
    </source>
</evidence>
<gene>
    <name evidence="1" type="ORF">APLA_LOCUS10073</name>
    <name evidence="2" type="ORF">APLA_LOCUS12827</name>
</gene>
<reference evidence="3 4" key="1">
    <citation type="submission" date="2020-04" db="EMBL/GenBank/DDBJ databases">
        <authorList>
            <person name="Wallbank WR R."/>
            <person name="Pardo Diaz C."/>
            <person name="Kozak K."/>
            <person name="Martin S."/>
            <person name="Jiggins C."/>
            <person name="Moest M."/>
            <person name="Warren A I."/>
            <person name="Byers J.R.P. K."/>
            <person name="Montejo-Kovacevich G."/>
            <person name="Yen C E."/>
        </authorList>
    </citation>
    <scope>NUCLEOTIDE SEQUENCE [LARGE SCALE GENOMIC DNA]</scope>
</reference>
<dbReference type="InterPro" id="IPR032157">
    <property type="entry name" value="PAC4"/>
</dbReference>
<dbReference type="EMBL" id="CADEBC010000541">
    <property type="protein sequence ID" value="CAB3250979.1"/>
    <property type="molecule type" value="Genomic_DNA"/>
</dbReference>
<organism evidence="2 3">
    <name type="scientific">Arctia plantaginis</name>
    <name type="common">Wood tiger moth</name>
    <name type="synonym">Phalaena plantaginis</name>
    <dbReference type="NCBI Taxonomy" id="874455"/>
    <lineage>
        <taxon>Eukaryota</taxon>
        <taxon>Metazoa</taxon>
        <taxon>Ecdysozoa</taxon>
        <taxon>Arthropoda</taxon>
        <taxon>Hexapoda</taxon>
        <taxon>Insecta</taxon>
        <taxon>Pterygota</taxon>
        <taxon>Neoptera</taxon>
        <taxon>Endopterygota</taxon>
        <taxon>Lepidoptera</taxon>
        <taxon>Glossata</taxon>
        <taxon>Ditrysia</taxon>
        <taxon>Noctuoidea</taxon>
        <taxon>Erebidae</taxon>
        <taxon>Arctiinae</taxon>
        <taxon>Arctia</taxon>
    </lineage>
</organism>
<dbReference type="AlphaFoldDB" id="A0A8S1B043"/>